<proteinExistence type="predicted"/>
<accession>A0A8H6Y045</accession>
<dbReference type="AlphaFoldDB" id="A0A8H6Y045"/>
<evidence type="ECO:0008006" key="3">
    <source>
        <dbReference type="Google" id="ProtNLM"/>
    </source>
</evidence>
<keyword evidence="2" id="KW-1185">Reference proteome</keyword>
<gene>
    <name evidence="1" type="ORF">MSAN_01586700</name>
</gene>
<evidence type="ECO:0000313" key="2">
    <source>
        <dbReference type="Proteomes" id="UP000623467"/>
    </source>
</evidence>
<dbReference type="EMBL" id="JACAZH010000013">
    <property type="protein sequence ID" value="KAF7351543.1"/>
    <property type="molecule type" value="Genomic_DNA"/>
</dbReference>
<reference evidence="1" key="1">
    <citation type="submission" date="2020-05" db="EMBL/GenBank/DDBJ databases">
        <title>Mycena genomes resolve the evolution of fungal bioluminescence.</title>
        <authorList>
            <person name="Tsai I.J."/>
        </authorList>
    </citation>
    <scope>NUCLEOTIDE SEQUENCE</scope>
    <source>
        <strain evidence="1">160909Yilan</strain>
    </source>
</reference>
<dbReference type="Proteomes" id="UP000623467">
    <property type="component" value="Unassembled WGS sequence"/>
</dbReference>
<comment type="caution">
    <text evidence="1">The sequence shown here is derived from an EMBL/GenBank/DDBJ whole genome shotgun (WGS) entry which is preliminary data.</text>
</comment>
<organism evidence="1 2">
    <name type="scientific">Mycena sanguinolenta</name>
    <dbReference type="NCBI Taxonomy" id="230812"/>
    <lineage>
        <taxon>Eukaryota</taxon>
        <taxon>Fungi</taxon>
        <taxon>Dikarya</taxon>
        <taxon>Basidiomycota</taxon>
        <taxon>Agaricomycotina</taxon>
        <taxon>Agaricomycetes</taxon>
        <taxon>Agaricomycetidae</taxon>
        <taxon>Agaricales</taxon>
        <taxon>Marasmiineae</taxon>
        <taxon>Mycenaceae</taxon>
        <taxon>Mycena</taxon>
    </lineage>
</organism>
<protein>
    <recommendedName>
        <fullName evidence="3">F-box domain-containing protein</fullName>
    </recommendedName>
</protein>
<name>A0A8H6Y045_9AGAR</name>
<evidence type="ECO:0000313" key="1">
    <source>
        <dbReference type="EMBL" id="KAF7351543.1"/>
    </source>
</evidence>
<sequence length="450" mass="49920">MLLDLSVELLEAIGTQLPQRDHAILRQVCKDLNGAVSRLFFSVLTLTTSRNGLDEDGLEKLKVLAKGETGWSLHARTLHIIPAKKANDDHDEKPIDVLAAALGSLSNIQTVVWHAPEQDFWAWGQAAFIDFLNTLATLDDLELDISGTINLSTLQVRNVRKFKFKSPGHNWGRFRMRLTQPLPAIYQDIAQLVSQNQLKSLHLEGTNHWSVVWRTLRSATRMKLAEITTSVVTQDLFDYLTSYSGLEKLTLKFPDGGNVEESNRLADSFFETVLPRHAESLTELSCPAAYESRFSFGTHNVNVVSLLHKLTKLEMSINAGAVRRVDPPKSFVDVNGKEYPVISIGVSVEADQADIDPVVTLLLETAAMFPALHSLTILSAETERNRGAWCGNGRIHHTGAVDTAIGKAVKAFRTDVPCSAIVRAGYSTHELQALPEGRLGYEQTGRWSRY</sequence>
<dbReference type="OrthoDB" id="3050057at2759"/>